<gene>
    <name evidence="3" type="ORF">ZHAS_00022175</name>
</gene>
<dbReference type="OrthoDB" id="8191482at2759"/>
<organism evidence="3">
    <name type="scientific">Anopheles sinensis</name>
    <name type="common">Mosquito</name>
    <dbReference type="NCBI Taxonomy" id="74873"/>
    <lineage>
        <taxon>Eukaryota</taxon>
        <taxon>Metazoa</taxon>
        <taxon>Ecdysozoa</taxon>
        <taxon>Arthropoda</taxon>
        <taxon>Hexapoda</taxon>
        <taxon>Insecta</taxon>
        <taxon>Pterygota</taxon>
        <taxon>Neoptera</taxon>
        <taxon>Endopterygota</taxon>
        <taxon>Diptera</taxon>
        <taxon>Nematocera</taxon>
        <taxon>Culicoidea</taxon>
        <taxon>Culicidae</taxon>
        <taxon>Anophelinae</taxon>
        <taxon>Anopheles</taxon>
    </lineage>
</organism>
<dbReference type="Proteomes" id="UP000030765">
    <property type="component" value="Unassembled WGS sequence"/>
</dbReference>
<feature type="signal peptide" evidence="2">
    <location>
        <begin position="1"/>
        <end position="20"/>
    </location>
</feature>
<keyword evidence="5" id="KW-1185">Reference proteome</keyword>
<evidence type="ECO:0000313" key="4">
    <source>
        <dbReference type="EnsemblMetazoa" id="ASIC022175-PA"/>
    </source>
</evidence>
<name>A0A084WUN6_ANOSI</name>
<dbReference type="VEuPathDB" id="VectorBase:ASIC022175"/>
<evidence type="ECO:0000256" key="1">
    <source>
        <dbReference type="PROSITE-ProRule" id="PRU00497"/>
    </source>
</evidence>
<keyword evidence="1" id="KW-0193">Cuticle</keyword>
<reference evidence="3 5" key="1">
    <citation type="journal article" date="2014" name="BMC Genomics">
        <title>Genome sequence of Anopheles sinensis provides insight into genetics basis of mosquito competence for malaria parasites.</title>
        <authorList>
            <person name="Zhou D."/>
            <person name="Zhang D."/>
            <person name="Ding G."/>
            <person name="Shi L."/>
            <person name="Hou Q."/>
            <person name="Ye Y."/>
            <person name="Xu Y."/>
            <person name="Zhou H."/>
            <person name="Xiong C."/>
            <person name="Li S."/>
            <person name="Yu J."/>
            <person name="Hong S."/>
            <person name="Yu X."/>
            <person name="Zou P."/>
            <person name="Chen C."/>
            <person name="Chang X."/>
            <person name="Wang W."/>
            <person name="Lv Y."/>
            <person name="Sun Y."/>
            <person name="Ma L."/>
            <person name="Shen B."/>
            <person name="Zhu C."/>
        </authorList>
    </citation>
    <scope>NUCLEOTIDE SEQUENCE [LARGE SCALE GENOMIC DNA]</scope>
</reference>
<proteinExistence type="predicted"/>
<evidence type="ECO:0000313" key="5">
    <source>
        <dbReference type="Proteomes" id="UP000030765"/>
    </source>
</evidence>
<dbReference type="AlphaFoldDB" id="A0A084WUN6"/>
<evidence type="ECO:0000313" key="3">
    <source>
        <dbReference type="EMBL" id="KFB53930.1"/>
    </source>
</evidence>
<dbReference type="EnsemblMetazoa" id="ASIC022175-RA">
    <property type="protein sequence ID" value="ASIC022175-PA"/>
    <property type="gene ID" value="ASIC022175"/>
</dbReference>
<protein>
    <submittedName>
        <fullName evidence="3 4">Uncharacterized protein</fullName>
    </submittedName>
</protein>
<evidence type="ECO:0000256" key="2">
    <source>
        <dbReference type="SAM" id="SignalP"/>
    </source>
</evidence>
<dbReference type="InterPro" id="IPR000618">
    <property type="entry name" value="Insect_cuticle"/>
</dbReference>
<feature type="chain" id="PRO_5001785218" evidence="2">
    <location>
        <begin position="21"/>
        <end position="108"/>
    </location>
</feature>
<dbReference type="GO" id="GO:0042302">
    <property type="term" value="F:structural constituent of cuticle"/>
    <property type="evidence" value="ECO:0007669"/>
    <property type="project" value="UniProtKB-UniRule"/>
</dbReference>
<dbReference type="EMBL" id="ATLV01027100">
    <property type="status" value="NOT_ANNOTATED_CDS"/>
    <property type="molecule type" value="Genomic_DNA"/>
</dbReference>
<sequence>MSVLNTVCFLLALVVVGCYGGNEDSFEYGLKASTPDRDQFQYKVLGEDDLTYGCYGYVDPEGKSHSTFYTSGPRIGYRLLKQDGKALDNPDLEAKWENFPKECNERIE</sequence>
<reference evidence="4" key="2">
    <citation type="submission" date="2020-05" db="UniProtKB">
        <authorList>
            <consortium name="EnsemblMetazoa"/>
        </authorList>
    </citation>
    <scope>IDENTIFICATION</scope>
</reference>
<dbReference type="VEuPathDB" id="VectorBase:ASIS004634"/>
<dbReference type="EMBL" id="KE525423">
    <property type="protein sequence ID" value="KFB53930.1"/>
    <property type="molecule type" value="Genomic_DNA"/>
</dbReference>
<dbReference type="PROSITE" id="PS51155">
    <property type="entry name" value="CHIT_BIND_RR_2"/>
    <property type="match status" value="1"/>
</dbReference>
<accession>A0A084WUN6</accession>
<keyword evidence="2" id="KW-0732">Signal</keyword>